<proteinExistence type="predicted"/>
<dbReference type="PANTHER" id="PTHR37679:SF1">
    <property type="entry name" value="ARMADILLO-LIKE HELICAL DOMAIN-CONTAINING PROTEIN 2"/>
    <property type="match status" value="1"/>
</dbReference>
<dbReference type="AlphaFoldDB" id="A0A8C7CS32"/>
<evidence type="ECO:0000313" key="1">
    <source>
        <dbReference type="Ensembl" id="ENSOKIP00005010747.1"/>
    </source>
</evidence>
<protein>
    <submittedName>
        <fullName evidence="1">Uncharacterized protein</fullName>
    </submittedName>
</protein>
<dbReference type="InterPro" id="IPR040268">
    <property type="entry name" value="ARMH2"/>
</dbReference>
<reference evidence="1" key="1">
    <citation type="submission" date="2025-08" db="UniProtKB">
        <authorList>
            <consortium name="Ensembl"/>
        </authorList>
    </citation>
    <scope>IDENTIFICATION</scope>
</reference>
<organism evidence="1 2">
    <name type="scientific">Oncorhynchus kisutch</name>
    <name type="common">Coho salmon</name>
    <name type="synonym">Salmo kisutch</name>
    <dbReference type="NCBI Taxonomy" id="8019"/>
    <lineage>
        <taxon>Eukaryota</taxon>
        <taxon>Metazoa</taxon>
        <taxon>Chordata</taxon>
        <taxon>Craniata</taxon>
        <taxon>Vertebrata</taxon>
        <taxon>Euteleostomi</taxon>
        <taxon>Actinopterygii</taxon>
        <taxon>Neopterygii</taxon>
        <taxon>Teleostei</taxon>
        <taxon>Protacanthopterygii</taxon>
        <taxon>Salmoniformes</taxon>
        <taxon>Salmonidae</taxon>
        <taxon>Salmoninae</taxon>
        <taxon>Oncorhynchus</taxon>
    </lineage>
</organism>
<accession>A0A8C7CS32</accession>
<dbReference type="Ensembl" id="ENSOKIT00005011438.1">
    <property type="protein sequence ID" value="ENSOKIP00005010747.1"/>
    <property type="gene ID" value="ENSOKIG00005004844.1"/>
</dbReference>
<name>A0A8C7CS32_ONCKI</name>
<dbReference type="PANTHER" id="PTHR37679">
    <property type="entry name" value="ARMADILLO-LIKE HELICAL DOMAIN-CONTAINING PROTEIN 2"/>
    <property type="match status" value="1"/>
</dbReference>
<keyword evidence="2" id="KW-1185">Reference proteome</keyword>
<dbReference type="Pfam" id="PF17822">
    <property type="entry name" value="ARMH2"/>
    <property type="match status" value="2"/>
</dbReference>
<evidence type="ECO:0000313" key="2">
    <source>
        <dbReference type="Proteomes" id="UP000694557"/>
    </source>
</evidence>
<sequence>ERTIRRKTDTMFQRIALFYSNHIKNYLFPNDEGSDEGNKKLHYKKIRLAGQDIQNTELPLENRVLAVHNIGLLGYTGGYAAATCAAEYMPAMADFLKQHSTEAIKYNFCIKFQAKNWSDNLVRNLHLQELMDPTCPLSLSTKAKMWSCYLLNILCCNNIPVIRTLVGSQSLRLTLEALEGQDWYGWPKNYARELLCMLGFWAPQVVTALGAGQVTVQNYGS</sequence>
<dbReference type="Proteomes" id="UP000694557">
    <property type="component" value="Unassembled WGS sequence"/>
</dbReference>
<dbReference type="GeneTree" id="ENSGT00530000068834"/>
<reference evidence="1" key="2">
    <citation type="submission" date="2025-09" db="UniProtKB">
        <authorList>
            <consortium name="Ensembl"/>
        </authorList>
    </citation>
    <scope>IDENTIFICATION</scope>
</reference>